<dbReference type="RefSeq" id="WP_340343877.1">
    <property type="nucleotide sequence ID" value="NZ_JBBKZT010000008.1"/>
</dbReference>
<dbReference type="Pfam" id="PF05552">
    <property type="entry name" value="MS_channel_1st_1"/>
    <property type="match status" value="2"/>
</dbReference>
<feature type="transmembrane region" description="Helical" evidence="1">
    <location>
        <begin position="155"/>
        <end position="173"/>
    </location>
</feature>
<dbReference type="InterPro" id="IPR008910">
    <property type="entry name" value="MSC_TM_helix"/>
</dbReference>
<evidence type="ECO:0000313" key="4">
    <source>
        <dbReference type="Proteomes" id="UP001385892"/>
    </source>
</evidence>
<keyword evidence="1" id="KW-0472">Membrane</keyword>
<dbReference type="Gene3D" id="1.10.287.1260">
    <property type="match status" value="1"/>
</dbReference>
<sequence>MNQFDISLEPLRAFLFQIGAYLPRLFFAAVVIIAGWLIAKVVRFAVTKGLRAANFGVLTQRSGMDNFLKQGGLNKDTSDLIGLLAYGMVLLAALIIAFNGLGLTYITDLLGRVMWFVPNIFVALMVLAFGSYFAKFVGDAVIHYGRSAKLADATFFGKVVRYAIMIFVVLIALDHVRVGGDIVRQSFLVILAGVVFALALAFGLAGKDWAADRISQWWPHDMRAKAPAPITTPKRDVPVQATENAFDAPAPPPEQTAAAASHVTTLRPRGRPLIQSRPADPPPPL</sequence>
<feature type="transmembrane region" description="Helical" evidence="1">
    <location>
        <begin position="185"/>
        <end position="205"/>
    </location>
</feature>
<keyword evidence="1" id="KW-1003">Cell membrane</keyword>
<feature type="region of interest" description="Disordered" evidence="2">
    <location>
        <begin position="228"/>
        <end position="285"/>
    </location>
</feature>
<keyword evidence="1" id="KW-0407">Ion channel</keyword>
<organism evidence="3 4">
    <name type="scientific">Variovorax rhizosphaerae</name>
    <dbReference type="NCBI Taxonomy" id="1836200"/>
    <lineage>
        <taxon>Bacteria</taxon>
        <taxon>Pseudomonadati</taxon>
        <taxon>Pseudomonadota</taxon>
        <taxon>Betaproteobacteria</taxon>
        <taxon>Burkholderiales</taxon>
        <taxon>Comamonadaceae</taxon>
        <taxon>Variovorax</taxon>
    </lineage>
</organism>
<reference evidence="3 4" key="1">
    <citation type="submission" date="2024-03" db="EMBL/GenBank/DDBJ databases">
        <title>Novel species of the genus Variovorax.</title>
        <authorList>
            <person name="Liu Q."/>
            <person name="Xin Y.-H."/>
        </authorList>
    </citation>
    <scope>NUCLEOTIDE SEQUENCE [LARGE SCALE GENOMIC DNA]</scope>
    <source>
        <strain evidence="3 4">KACC 18900</strain>
    </source>
</reference>
<keyword evidence="1" id="KW-0997">Cell inner membrane</keyword>
<comment type="caution">
    <text evidence="3">The sequence shown here is derived from an EMBL/GenBank/DDBJ whole genome shotgun (WGS) entry which is preliminary data.</text>
</comment>
<feature type="transmembrane region" description="Helical" evidence="1">
    <location>
        <begin position="113"/>
        <end position="134"/>
    </location>
</feature>
<evidence type="ECO:0000256" key="2">
    <source>
        <dbReference type="SAM" id="MobiDB-lite"/>
    </source>
</evidence>
<dbReference type="PANTHER" id="PTHR30221">
    <property type="entry name" value="SMALL-CONDUCTANCE MECHANOSENSITIVE CHANNEL"/>
    <property type="match status" value="1"/>
</dbReference>
<dbReference type="Proteomes" id="UP001385892">
    <property type="component" value="Unassembled WGS sequence"/>
</dbReference>
<comment type="subcellular location">
    <subcellularLocation>
        <location evidence="1">Cell inner membrane</location>
        <topology evidence="1">Multi-pass membrane protein</topology>
    </subcellularLocation>
</comment>
<dbReference type="InterPro" id="IPR045275">
    <property type="entry name" value="MscS_archaea/bacteria_type"/>
</dbReference>
<name>A0ABU8WMJ4_9BURK</name>
<comment type="caution">
    <text evidence="1">Lacks conserved residue(s) required for the propagation of feature annotation.</text>
</comment>
<keyword evidence="1" id="KW-0406">Ion transport</keyword>
<dbReference type="PANTHER" id="PTHR30221:SF1">
    <property type="entry name" value="SMALL-CONDUCTANCE MECHANOSENSITIVE CHANNEL"/>
    <property type="match status" value="1"/>
</dbReference>
<evidence type="ECO:0000256" key="1">
    <source>
        <dbReference type="RuleBase" id="RU369025"/>
    </source>
</evidence>
<evidence type="ECO:0000313" key="3">
    <source>
        <dbReference type="EMBL" id="MEJ8848757.1"/>
    </source>
</evidence>
<comment type="similarity">
    <text evidence="1">Belongs to the MscS (TC 1.A.23) family.</text>
</comment>
<gene>
    <name evidence="3" type="ORF">WKW82_19015</name>
</gene>
<comment type="function">
    <text evidence="1">Mechanosensitive channel that participates in the regulation of osmotic pressure changes within the cell, opening in response to stretch forces in the membrane lipid bilayer, without the need for other proteins. Contributes to normal resistance to hypoosmotic shock. Forms an ion channel of 1.0 nanosiemens conductance with a slight preference for anions.</text>
</comment>
<accession>A0ABU8WMJ4</accession>
<feature type="transmembrane region" description="Helical" evidence="1">
    <location>
        <begin position="20"/>
        <end position="39"/>
    </location>
</feature>
<keyword evidence="1" id="KW-1133">Transmembrane helix</keyword>
<keyword evidence="1" id="KW-0812">Transmembrane</keyword>
<keyword evidence="4" id="KW-1185">Reference proteome</keyword>
<feature type="transmembrane region" description="Helical" evidence="1">
    <location>
        <begin position="83"/>
        <end position="107"/>
    </location>
</feature>
<comment type="subunit">
    <text evidence="1">Homoheptamer.</text>
</comment>
<proteinExistence type="inferred from homology"/>
<dbReference type="EMBL" id="JBBKZT010000008">
    <property type="protein sequence ID" value="MEJ8848757.1"/>
    <property type="molecule type" value="Genomic_DNA"/>
</dbReference>
<protein>
    <recommendedName>
        <fullName evidence="1">Small-conductance mechanosensitive channel</fullName>
    </recommendedName>
</protein>
<keyword evidence="1" id="KW-0813">Transport</keyword>